<dbReference type="GO" id="GO:0007165">
    <property type="term" value="P:signal transduction"/>
    <property type="evidence" value="ECO:0007669"/>
    <property type="project" value="InterPro"/>
</dbReference>
<evidence type="ECO:0000256" key="1">
    <source>
        <dbReference type="ARBA" id="ARBA00010369"/>
    </source>
</evidence>
<accession>A0A8J2WHF0</accession>
<dbReference type="AlphaFoldDB" id="A0A8J2WHF0"/>
<feature type="coiled-coil region" evidence="3">
    <location>
        <begin position="98"/>
        <end position="125"/>
    </location>
</feature>
<dbReference type="InterPro" id="IPR036034">
    <property type="entry name" value="PDZ_sf"/>
</dbReference>
<dbReference type="Proteomes" id="UP000789390">
    <property type="component" value="Unassembled WGS sequence"/>
</dbReference>
<sequence>MNVVDLLIRLGPSFCFIQSTNSTTHRCSLSSTNGDFSCGFARLPLVFNTEKEKGGRMATSTDPSTCKFTKYKTTGHSGGATGYFDRPRGSDPRAATCRSKLQSKRAKLNQEINKELRLRAGAENLFKATSNKKLRETVSLELSFVNSNLQLLKEQLAVLNSSVEVYQGDQHGGLTHHIPMIPLGLKETKEVPFHDALHEFIEDHYKDKADDYLEAIAELSDLRQAMRTPSRDATGIGLLYEYYNQLYFFERRFFSPERGLGVFFDWFDSLTGVPSAQRTVAFEKACVLFNLGALHTQIGTRLERGTGDGLDGSVDNFLRAAAIFRFIVDNFTNAPSMDLAPQVLEAFILLMIAQARECLFEKLLLSYRGDSAPAQDIDAYLEQAQEAAELSDSYQRVYEALSVELVKDYVPDSWIALVQVKSQYYKATAHQMVGSGLVAGIDGRPLSLKTKETLTFMYTEDERVSGGGETRASTSNLNFTSSKPSKDKVSTIIDIRVPKNGAEQLQLGLSHMRESVLLHEESLRLQRMCRDLKKRDHLSTFLRRAHDAALSAYTRALGDDEFGEALDPPPILASTKLQLSFGQPDFGQHPVDDLFRGLGPLTLFSAKHKWNLPRLANLRKLHDQGFGFSVRGDGPIIIAGVDGGSIADLAGVREGDVIIGIGDVDVKWSTHEEVVSLIKHARNDLSLRLIQPVEKPTQPSKSMMKSMAKTLPGGRGSTSPTSTTSSSSGVSSAASHSLSSTLAGRSSSSKNNSKSCDRIHAIGRNLPGVRRRDKSLDSHVKYRTDAKSSSKGGRSRDRTITGRLSLAADFFNLSLHSNKDRDRTVDSGTSSQARSTTAGSRLTWNPFRTKSRERQNNHSHNLHQQSHHMMALKTPATMPGSGEVICKNIIMR</sequence>
<reference evidence="8" key="1">
    <citation type="submission" date="2021-11" db="EMBL/GenBank/DDBJ databases">
        <authorList>
            <person name="Schell T."/>
        </authorList>
    </citation>
    <scope>NUCLEOTIDE SEQUENCE</scope>
    <source>
        <strain evidence="8">M5</strain>
    </source>
</reference>
<evidence type="ECO:0000313" key="9">
    <source>
        <dbReference type="Proteomes" id="UP000789390"/>
    </source>
</evidence>
<evidence type="ECO:0000256" key="3">
    <source>
        <dbReference type="SAM" id="Coils"/>
    </source>
</evidence>
<dbReference type="PROSITE" id="PS50106">
    <property type="entry name" value="PDZ"/>
    <property type="match status" value="1"/>
</dbReference>
<dbReference type="SUPFAM" id="SSF46585">
    <property type="entry name" value="HR1 repeat"/>
    <property type="match status" value="1"/>
</dbReference>
<feature type="domain" description="PDZ" evidence="5">
    <location>
        <begin position="615"/>
        <end position="693"/>
    </location>
</feature>
<dbReference type="CDD" id="cd06712">
    <property type="entry name" value="PDZ_rhophilin-like"/>
    <property type="match status" value="1"/>
</dbReference>
<evidence type="ECO:0000259" key="6">
    <source>
        <dbReference type="PROSITE" id="PS51180"/>
    </source>
</evidence>
<proteinExistence type="inferred from homology"/>
<dbReference type="Pfam" id="PF03097">
    <property type="entry name" value="BRO1"/>
    <property type="match status" value="1"/>
</dbReference>
<keyword evidence="9" id="KW-1185">Reference proteome</keyword>
<dbReference type="SMART" id="SM01041">
    <property type="entry name" value="BRO1"/>
    <property type="match status" value="1"/>
</dbReference>
<dbReference type="InterPro" id="IPR038499">
    <property type="entry name" value="BRO1_sf"/>
</dbReference>
<dbReference type="PROSITE" id="PS51180">
    <property type="entry name" value="BRO1"/>
    <property type="match status" value="1"/>
</dbReference>
<evidence type="ECO:0000256" key="4">
    <source>
        <dbReference type="SAM" id="MobiDB-lite"/>
    </source>
</evidence>
<evidence type="ECO:0000259" key="5">
    <source>
        <dbReference type="PROSITE" id="PS50106"/>
    </source>
</evidence>
<keyword evidence="2 3" id="KW-0175">Coiled coil</keyword>
<dbReference type="SMART" id="SM00228">
    <property type="entry name" value="PDZ"/>
    <property type="match status" value="1"/>
</dbReference>
<dbReference type="OrthoDB" id="64867at2759"/>
<feature type="region of interest" description="Disordered" evidence="4">
    <location>
        <begin position="690"/>
        <end position="799"/>
    </location>
</feature>
<evidence type="ECO:0000256" key="2">
    <source>
        <dbReference type="PROSITE-ProRule" id="PRU01207"/>
    </source>
</evidence>
<dbReference type="PROSITE" id="PS51860">
    <property type="entry name" value="REM_1"/>
    <property type="match status" value="1"/>
</dbReference>
<dbReference type="PANTHER" id="PTHR23031:SF15">
    <property type="entry name" value="LD12055P"/>
    <property type="match status" value="1"/>
</dbReference>
<feature type="compositionally biased region" description="Basic and acidic residues" evidence="4">
    <location>
        <begin position="774"/>
        <end position="799"/>
    </location>
</feature>
<dbReference type="GO" id="GO:0051497">
    <property type="term" value="P:negative regulation of stress fiber assembly"/>
    <property type="evidence" value="ECO:0007669"/>
    <property type="project" value="TreeGrafter"/>
</dbReference>
<feature type="compositionally biased region" description="Low complexity" evidence="4">
    <location>
        <begin position="717"/>
        <end position="754"/>
    </location>
</feature>
<dbReference type="PANTHER" id="PTHR23031">
    <property type="entry name" value="RHOPHILIN"/>
    <property type="match status" value="1"/>
</dbReference>
<dbReference type="SMART" id="SM00742">
    <property type="entry name" value="Hr1"/>
    <property type="match status" value="1"/>
</dbReference>
<dbReference type="Pfam" id="PF02185">
    <property type="entry name" value="HR1"/>
    <property type="match status" value="1"/>
</dbReference>
<dbReference type="InterPro" id="IPR001478">
    <property type="entry name" value="PDZ"/>
</dbReference>
<feature type="region of interest" description="Disordered" evidence="4">
    <location>
        <begin position="819"/>
        <end position="865"/>
    </location>
</feature>
<organism evidence="8 9">
    <name type="scientific">Daphnia galeata</name>
    <dbReference type="NCBI Taxonomy" id="27404"/>
    <lineage>
        <taxon>Eukaryota</taxon>
        <taxon>Metazoa</taxon>
        <taxon>Ecdysozoa</taxon>
        <taxon>Arthropoda</taxon>
        <taxon>Crustacea</taxon>
        <taxon>Branchiopoda</taxon>
        <taxon>Diplostraca</taxon>
        <taxon>Cladocera</taxon>
        <taxon>Anomopoda</taxon>
        <taxon>Daphniidae</taxon>
        <taxon>Daphnia</taxon>
    </lineage>
</organism>
<dbReference type="InterPro" id="IPR047138">
    <property type="entry name" value="RHPN1_2"/>
</dbReference>
<dbReference type="CDD" id="cd11633">
    <property type="entry name" value="HR1_Rhophilin-1"/>
    <property type="match status" value="1"/>
</dbReference>
<evidence type="ECO:0008006" key="10">
    <source>
        <dbReference type="Google" id="ProtNLM"/>
    </source>
</evidence>
<comment type="caution">
    <text evidence="8">The sequence shown here is derived from an EMBL/GenBank/DDBJ whole genome shotgun (WGS) entry which is preliminary data.</text>
</comment>
<dbReference type="InterPro" id="IPR011072">
    <property type="entry name" value="HR1_rho-bd"/>
</dbReference>
<dbReference type="Gene3D" id="1.10.287.160">
    <property type="entry name" value="HR1 repeat"/>
    <property type="match status" value="1"/>
</dbReference>
<gene>
    <name evidence="8" type="ORF">DGAL_LOCUS4056</name>
</gene>
<comment type="similarity">
    <text evidence="1">Belongs to the RHPN family.</text>
</comment>
<dbReference type="Gene3D" id="2.30.42.10">
    <property type="match status" value="1"/>
</dbReference>
<evidence type="ECO:0000259" key="7">
    <source>
        <dbReference type="PROSITE" id="PS51860"/>
    </source>
</evidence>
<dbReference type="InterPro" id="IPR004328">
    <property type="entry name" value="BRO1_dom"/>
</dbReference>
<feature type="compositionally biased region" description="Polar residues" evidence="4">
    <location>
        <begin position="826"/>
        <end position="848"/>
    </location>
</feature>
<dbReference type="Gene3D" id="1.25.40.280">
    <property type="entry name" value="alix/aip1 like domains"/>
    <property type="match status" value="1"/>
</dbReference>
<dbReference type="Pfam" id="PF00595">
    <property type="entry name" value="PDZ"/>
    <property type="match status" value="1"/>
</dbReference>
<feature type="domain" description="REM-1" evidence="7">
    <location>
        <begin position="91"/>
        <end position="165"/>
    </location>
</feature>
<protein>
    <recommendedName>
        <fullName evidence="10">Rhophilin-2</fullName>
    </recommendedName>
</protein>
<dbReference type="InterPro" id="IPR036274">
    <property type="entry name" value="HR1_rpt_sf"/>
</dbReference>
<feature type="domain" description="BRO1" evidence="6">
    <location>
        <begin position="179"/>
        <end position="601"/>
    </location>
</feature>
<dbReference type="EMBL" id="CAKKLH010000065">
    <property type="protein sequence ID" value="CAH0101717.1"/>
    <property type="molecule type" value="Genomic_DNA"/>
</dbReference>
<dbReference type="SUPFAM" id="SSF50156">
    <property type="entry name" value="PDZ domain-like"/>
    <property type="match status" value="1"/>
</dbReference>
<evidence type="ECO:0000313" key="8">
    <source>
        <dbReference type="EMBL" id="CAH0101717.1"/>
    </source>
</evidence>
<name>A0A8J2WHF0_9CRUS</name>